<dbReference type="PANTHER" id="PTHR28110:SF1">
    <property type="entry name" value="TRANSMEMBRANE PROTEIN"/>
    <property type="match status" value="1"/>
</dbReference>
<dbReference type="InterPro" id="IPR055323">
    <property type="entry name" value="C57A10.07/YOR238W"/>
</dbReference>
<feature type="transmembrane region" description="Helical" evidence="1">
    <location>
        <begin position="20"/>
        <end position="38"/>
    </location>
</feature>
<comment type="caution">
    <text evidence="2">The sequence shown here is derived from an EMBL/GenBank/DDBJ whole genome shotgun (WGS) entry which is preliminary data.</text>
</comment>
<keyword evidence="3" id="KW-1185">Reference proteome</keyword>
<organism evidence="2 3">
    <name type="scientific">Triparma columacea</name>
    <dbReference type="NCBI Taxonomy" id="722753"/>
    <lineage>
        <taxon>Eukaryota</taxon>
        <taxon>Sar</taxon>
        <taxon>Stramenopiles</taxon>
        <taxon>Ochrophyta</taxon>
        <taxon>Bolidophyceae</taxon>
        <taxon>Parmales</taxon>
        <taxon>Triparmaceae</taxon>
        <taxon>Triparma</taxon>
    </lineage>
</organism>
<reference evidence="3" key="1">
    <citation type="journal article" date="2023" name="Commun. Biol.">
        <title>Genome analysis of Parmales, the sister group of diatoms, reveals the evolutionary specialization of diatoms from phago-mixotrophs to photoautotrophs.</title>
        <authorList>
            <person name="Ban H."/>
            <person name="Sato S."/>
            <person name="Yoshikawa S."/>
            <person name="Yamada K."/>
            <person name="Nakamura Y."/>
            <person name="Ichinomiya M."/>
            <person name="Sato N."/>
            <person name="Blanc-Mathieu R."/>
            <person name="Endo H."/>
            <person name="Kuwata A."/>
            <person name="Ogata H."/>
        </authorList>
    </citation>
    <scope>NUCLEOTIDE SEQUENCE [LARGE SCALE GENOMIC DNA]</scope>
</reference>
<keyword evidence="1" id="KW-0812">Transmembrane</keyword>
<evidence type="ECO:0000313" key="2">
    <source>
        <dbReference type="EMBL" id="GMI46749.1"/>
    </source>
</evidence>
<keyword evidence="1" id="KW-1133">Transmembrane helix</keyword>
<evidence type="ECO:0000256" key="1">
    <source>
        <dbReference type="SAM" id="Phobius"/>
    </source>
</evidence>
<evidence type="ECO:0008006" key="4">
    <source>
        <dbReference type="Google" id="ProtNLM"/>
    </source>
</evidence>
<sequence length="305" mass="34462">MYRGDFTSFWGRKYFNASFVNIYVFGIGCCVIVLYFRVFRFETAPQTRGDLPAFNYDGQASEATNLVIVAGHAVLNFAADMKRAAFSDESWHLLDYQRKSGLPEAILSHIEAGVKLAENDPSALLVLSGGETRRDVGPMSEGASYYALADILSMWGDNDARARTVTEEYATDSFQNLLFSICRFREVTNSYPQHITVVSFSFKRQRFEQLHAKALRWPMSTFAFVGVDPPTSSGFDVAKSSRGEQENAVRQFESDLYGCYSENLLNKRRLRNPFFRSHNYAESCPEVSLLLSYCGGEIFSGELPW</sequence>
<dbReference type="PROSITE" id="PS51257">
    <property type="entry name" value="PROKAR_LIPOPROTEIN"/>
    <property type="match status" value="1"/>
</dbReference>
<protein>
    <recommendedName>
        <fullName evidence="4">DUF218 domain-containing protein</fullName>
    </recommendedName>
</protein>
<accession>A0A9W7LDP7</accession>
<dbReference type="AlphaFoldDB" id="A0A9W7LDP7"/>
<keyword evidence="1" id="KW-0472">Membrane</keyword>
<gene>
    <name evidence="2" type="ORF">TrCOL_g1695</name>
</gene>
<proteinExistence type="predicted"/>
<dbReference type="Proteomes" id="UP001165065">
    <property type="component" value="Unassembled WGS sequence"/>
</dbReference>
<dbReference type="EMBL" id="BRYA01000310">
    <property type="protein sequence ID" value="GMI46749.1"/>
    <property type="molecule type" value="Genomic_DNA"/>
</dbReference>
<dbReference type="GO" id="GO:0005737">
    <property type="term" value="C:cytoplasm"/>
    <property type="evidence" value="ECO:0007669"/>
    <property type="project" value="TreeGrafter"/>
</dbReference>
<name>A0A9W7LDP7_9STRA</name>
<dbReference type="OrthoDB" id="4347at2759"/>
<evidence type="ECO:0000313" key="3">
    <source>
        <dbReference type="Proteomes" id="UP001165065"/>
    </source>
</evidence>
<dbReference type="PANTHER" id="PTHR28110">
    <property type="entry name" value="TRANSMEMBRANE PROTEIN"/>
    <property type="match status" value="1"/>
</dbReference>